<evidence type="ECO:0000313" key="2">
    <source>
        <dbReference type="EMBL" id="EPS40365.1"/>
    </source>
</evidence>
<dbReference type="HOGENOM" id="CLU_1004800_0_0_1"/>
<dbReference type="EMBL" id="AQGS01000405">
    <property type="protein sequence ID" value="EPS40365.1"/>
    <property type="molecule type" value="Genomic_DNA"/>
</dbReference>
<protein>
    <submittedName>
        <fullName evidence="2">Uncharacterized protein</fullName>
    </submittedName>
</protein>
<dbReference type="OrthoDB" id="5413642at2759"/>
<keyword evidence="3" id="KW-1185">Reference proteome</keyword>
<reference evidence="3" key="2">
    <citation type="submission" date="2013-04" db="EMBL/GenBank/DDBJ databases">
        <title>Genomic mechanisms accounting for the adaptation to parasitism in nematode-trapping fungi.</title>
        <authorList>
            <person name="Ahren D.G."/>
        </authorList>
    </citation>
    <scope>NUCLEOTIDE SEQUENCE [LARGE SCALE GENOMIC DNA]</scope>
    <source>
        <strain evidence="3">CBS 200.50</strain>
    </source>
</reference>
<accession>S8ABN9</accession>
<evidence type="ECO:0000256" key="1">
    <source>
        <dbReference type="SAM" id="MobiDB-lite"/>
    </source>
</evidence>
<feature type="region of interest" description="Disordered" evidence="1">
    <location>
        <begin position="126"/>
        <end position="210"/>
    </location>
</feature>
<gene>
    <name evidence="2" type="ORF">H072_5814</name>
</gene>
<feature type="compositionally biased region" description="Gly residues" evidence="1">
    <location>
        <begin position="155"/>
        <end position="166"/>
    </location>
</feature>
<dbReference type="OMA" id="FARVWKM"/>
<comment type="caution">
    <text evidence="2">The sequence shown here is derived from an EMBL/GenBank/DDBJ whole genome shotgun (WGS) entry which is preliminary data.</text>
</comment>
<feature type="compositionally biased region" description="Basic residues" evidence="1">
    <location>
        <begin position="267"/>
        <end position="277"/>
    </location>
</feature>
<reference evidence="2 3" key="1">
    <citation type="journal article" date="2013" name="PLoS Genet.">
        <title>Genomic mechanisms accounting for the adaptation to parasitism in nematode-trapping fungi.</title>
        <authorList>
            <person name="Meerupati T."/>
            <person name="Andersson K.M."/>
            <person name="Friman E."/>
            <person name="Kumar D."/>
            <person name="Tunlid A."/>
            <person name="Ahren D."/>
        </authorList>
    </citation>
    <scope>NUCLEOTIDE SEQUENCE [LARGE SCALE GENOMIC DNA]</scope>
    <source>
        <strain evidence="2 3">CBS 200.50</strain>
    </source>
</reference>
<dbReference type="Proteomes" id="UP000015100">
    <property type="component" value="Unassembled WGS sequence"/>
</dbReference>
<feature type="region of interest" description="Disordered" evidence="1">
    <location>
        <begin position="257"/>
        <end position="277"/>
    </location>
</feature>
<proteinExistence type="predicted"/>
<sequence>MPGPTTIAEALQTLPSSSTFFASAAGKPQTGRRLLVTKKKFGSSASAEHHKPPKLQWVSQQAHILPSDGTSTSTPKRKKGVKEAFLIAGRDSGVKQSLTFSCRLPLPFLEQNGPHDEDIEMDLDEHSETTYPGGAGLTAGDLEMYSEPDDESLPSGGGGGSGGGGLTAAFLEDLESEGSAPSGMKSQSTTHMAKRRRVDPSRDEPDECDSLPRDFLELLKSEVPGGKKNVSPGEFARVWKMSGRKMGNEMVLAQNQYFNSIETHDSPHKRKGRGKGR</sequence>
<name>S8ABN9_DACHA</name>
<evidence type="ECO:0000313" key="3">
    <source>
        <dbReference type="Proteomes" id="UP000015100"/>
    </source>
</evidence>
<organism evidence="2 3">
    <name type="scientific">Dactylellina haptotyla (strain CBS 200.50)</name>
    <name type="common">Nematode-trapping fungus</name>
    <name type="synonym">Monacrosporium haptotylum</name>
    <dbReference type="NCBI Taxonomy" id="1284197"/>
    <lineage>
        <taxon>Eukaryota</taxon>
        <taxon>Fungi</taxon>
        <taxon>Dikarya</taxon>
        <taxon>Ascomycota</taxon>
        <taxon>Pezizomycotina</taxon>
        <taxon>Orbiliomycetes</taxon>
        <taxon>Orbiliales</taxon>
        <taxon>Orbiliaceae</taxon>
        <taxon>Dactylellina</taxon>
    </lineage>
</organism>
<dbReference type="AlphaFoldDB" id="S8ABN9"/>